<dbReference type="PROSITE" id="PS50011">
    <property type="entry name" value="PROTEIN_KINASE_DOM"/>
    <property type="match status" value="1"/>
</dbReference>
<feature type="binding site" evidence="7">
    <location>
        <position position="52"/>
    </location>
    <ligand>
        <name>ATP</name>
        <dbReference type="ChEBI" id="CHEBI:30616"/>
    </ligand>
</feature>
<sequence>MNGQRNATEHGPSAGTVLADRYRIGPLLGAGGMSRVFACEDLKLPGKRWAVKLLDRISDDFAEAELLSRLRHPALPDIVDAFDWPGGKALVLELIEGETLAERFERSGRSISEETAVDWARQIADCLVYLHSLKPEPIVYRDLKPSNIMLEPGGRIRLIDFGIARTHKPGAAQDTVRMGTIGFAAPEQLEGRQTGPPADVYALGALLHYLLSGGKCPDLRRQGPSLLRSRVDAELCGIVEAMIEPREERRPLTAELASQFALWLGRRVPEPAAASTGRFDGGGLIPAARPEVSAGALLSGQARRLIVVGGWRRSAGATFVAISLARTLDEAGYSCAVTEWPTAVPYLADWLDGGRTGRSRQRGAAGRTRWLPSPPESRAAADLEARISRLRQTGCAVTLVDIGSDGWLSPETQLLFALADGIVVVADTGIGLWRAQPPEALAALRRKEEAGLPVWWIANRDVRAPGREDWIDSFPQPPVCRIPAVPDEVVTPANWEGIPVADREPWGREVRESLSPLVRLWTGGQPASRSVTGFGGLWRKRKGVKSNG</sequence>
<evidence type="ECO:0000313" key="9">
    <source>
        <dbReference type="EMBL" id="MFC7750788.1"/>
    </source>
</evidence>
<dbReference type="PANTHER" id="PTHR43671">
    <property type="entry name" value="SERINE/THREONINE-PROTEIN KINASE NEK"/>
    <property type="match status" value="1"/>
</dbReference>
<keyword evidence="6 7" id="KW-0067">ATP-binding</keyword>
<dbReference type="PROSITE" id="PS00107">
    <property type="entry name" value="PROTEIN_KINASE_ATP"/>
    <property type="match status" value="1"/>
</dbReference>
<dbReference type="RefSeq" id="WP_138789128.1">
    <property type="nucleotide sequence ID" value="NZ_JBHTGQ010000028.1"/>
</dbReference>
<comment type="caution">
    <text evidence="9">The sequence shown here is derived from an EMBL/GenBank/DDBJ whole genome shotgun (WGS) entry which is preliminary data.</text>
</comment>
<accession>A0ABW2V5G6</accession>
<dbReference type="InterPro" id="IPR011009">
    <property type="entry name" value="Kinase-like_dom_sf"/>
</dbReference>
<evidence type="ECO:0000259" key="8">
    <source>
        <dbReference type="PROSITE" id="PS50011"/>
    </source>
</evidence>
<dbReference type="InterPro" id="IPR008271">
    <property type="entry name" value="Ser/Thr_kinase_AS"/>
</dbReference>
<evidence type="ECO:0000256" key="7">
    <source>
        <dbReference type="PROSITE-ProRule" id="PRU10141"/>
    </source>
</evidence>
<dbReference type="SUPFAM" id="SSF56112">
    <property type="entry name" value="Protein kinase-like (PK-like)"/>
    <property type="match status" value="1"/>
</dbReference>
<evidence type="ECO:0000256" key="3">
    <source>
        <dbReference type="ARBA" id="ARBA00022679"/>
    </source>
</evidence>
<gene>
    <name evidence="9" type="ORF">ACFQWB_12745</name>
</gene>
<keyword evidence="3 9" id="KW-0808">Transferase</keyword>
<dbReference type="EMBL" id="JBHTGQ010000028">
    <property type="protein sequence ID" value="MFC7750788.1"/>
    <property type="molecule type" value="Genomic_DNA"/>
</dbReference>
<dbReference type="PANTHER" id="PTHR43671:SF13">
    <property type="entry name" value="SERINE_THREONINE-PROTEIN KINASE NEK2"/>
    <property type="match status" value="1"/>
</dbReference>
<proteinExistence type="inferred from homology"/>
<dbReference type="SMART" id="SM00220">
    <property type="entry name" value="S_TKc"/>
    <property type="match status" value="1"/>
</dbReference>
<dbReference type="Gene3D" id="1.10.510.10">
    <property type="entry name" value="Transferase(Phosphotransferase) domain 1"/>
    <property type="match status" value="1"/>
</dbReference>
<organism evidence="9 10">
    <name type="scientific">Paenibacillus thermoaerophilus</name>
    <dbReference type="NCBI Taxonomy" id="1215385"/>
    <lineage>
        <taxon>Bacteria</taxon>
        <taxon>Bacillati</taxon>
        <taxon>Bacillota</taxon>
        <taxon>Bacilli</taxon>
        <taxon>Bacillales</taxon>
        <taxon>Paenibacillaceae</taxon>
        <taxon>Paenibacillus</taxon>
    </lineage>
</organism>
<dbReference type="Gene3D" id="3.30.200.20">
    <property type="entry name" value="Phosphorylase Kinase, domain 1"/>
    <property type="match status" value="1"/>
</dbReference>
<evidence type="ECO:0000256" key="1">
    <source>
        <dbReference type="ARBA" id="ARBA00010886"/>
    </source>
</evidence>
<dbReference type="InterPro" id="IPR000719">
    <property type="entry name" value="Prot_kinase_dom"/>
</dbReference>
<evidence type="ECO:0000256" key="4">
    <source>
        <dbReference type="ARBA" id="ARBA00022741"/>
    </source>
</evidence>
<evidence type="ECO:0000256" key="6">
    <source>
        <dbReference type="ARBA" id="ARBA00022840"/>
    </source>
</evidence>
<reference evidence="10" key="1">
    <citation type="journal article" date="2019" name="Int. J. Syst. Evol. Microbiol.">
        <title>The Global Catalogue of Microorganisms (GCM) 10K type strain sequencing project: providing services to taxonomists for standard genome sequencing and annotation.</title>
        <authorList>
            <consortium name="The Broad Institute Genomics Platform"/>
            <consortium name="The Broad Institute Genome Sequencing Center for Infectious Disease"/>
            <person name="Wu L."/>
            <person name="Ma J."/>
        </authorList>
    </citation>
    <scope>NUCLEOTIDE SEQUENCE [LARGE SCALE GENOMIC DNA]</scope>
    <source>
        <strain evidence="10">JCM 18657</strain>
    </source>
</reference>
<dbReference type="SUPFAM" id="SSF52540">
    <property type="entry name" value="P-loop containing nucleoside triphosphate hydrolases"/>
    <property type="match status" value="1"/>
</dbReference>
<dbReference type="InterPro" id="IPR050660">
    <property type="entry name" value="NEK_Ser/Thr_kinase"/>
</dbReference>
<dbReference type="PROSITE" id="PS00108">
    <property type="entry name" value="PROTEIN_KINASE_ST"/>
    <property type="match status" value="1"/>
</dbReference>
<dbReference type="EC" id="2.7.11.1" evidence="2"/>
<feature type="domain" description="Protein kinase" evidence="8">
    <location>
        <begin position="22"/>
        <end position="264"/>
    </location>
</feature>
<evidence type="ECO:0000313" key="10">
    <source>
        <dbReference type="Proteomes" id="UP001596528"/>
    </source>
</evidence>
<name>A0ABW2V5G6_9BACL</name>
<dbReference type="CDD" id="cd14014">
    <property type="entry name" value="STKc_PknB_like"/>
    <property type="match status" value="1"/>
</dbReference>
<comment type="similarity">
    <text evidence="1">Belongs to the protein kinase superfamily. NEK Ser/Thr protein kinase family. NIMA subfamily.</text>
</comment>
<dbReference type="GO" id="GO:0004674">
    <property type="term" value="F:protein serine/threonine kinase activity"/>
    <property type="evidence" value="ECO:0007669"/>
    <property type="project" value="UniProtKB-EC"/>
</dbReference>
<keyword evidence="4 7" id="KW-0547">Nucleotide-binding</keyword>
<evidence type="ECO:0000256" key="5">
    <source>
        <dbReference type="ARBA" id="ARBA00022777"/>
    </source>
</evidence>
<dbReference type="InterPro" id="IPR027417">
    <property type="entry name" value="P-loop_NTPase"/>
</dbReference>
<dbReference type="InterPro" id="IPR017441">
    <property type="entry name" value="Protein_kinase_ATP_BS"/>
</dbReference>
<evidence type="ECO:0000256" key="2">
    <source>
        <dbReference type="ARBA" id="ARBA00012513"/>
    </source>
</evidence>
<keyword evidence="5 9" id="KW-0418">Kinase</keyword>
<protein>
    <recommendedName>
        <fullName evidence="2">non-specific serine/threonine protein kinase</fullName>
        <ecNumber evidence="2">2.7.11.1</ecNumber>
    </recommendedName>
</protein>
<dbReference type="Pfam" id="PF00069">
    <property type="entry name" value="Pkinase"/>
    <property type="match status" value="1"/>
</dbReference>
<keyword evidence="10" id="KW-1185">Reference proteome</keyword>
<dbReference type="Proteomes" id="UP001596528">
    <property type="component" value="Unassembled WGS sequence"/>
</dbReference>